<dbReference type="OrthoDB" id="9791132at2"/>
<keyword evidence="8 19" id="KW-0378">Hydrolase</keyword>
<dbReference type="PANTHER" id="PTHR21581:SF33">
    <property type="entry name" value="D-ALANYL-D-ALANINE CARBOXYPEPTIDASE DACB"/>
    <property type="match status" value="1"/>
</dbReference>
<dbReference type="InterPro" id="IPR001967">
    <property type="entry name" value="Peptidase_S11_N"/>
</dbReference>
<keyword evidence="20" id="KW-1185">Reference proteome</keyword>
<evidence type="ECO:0000256" key="8">
    <source>
        <dbReference type="ARBA" id="ARBA00022801"/>
    </source>
</evidence>
<organism evidence="19 20">
    <name type="scientific">Fervidicola ferrireducens</name>
    <dbReference type="NCBI Taxonomy" id="520764"/>
    <lineage>
        <taxon>Bacteria</taxon>
        <taxon>Bacillati</taxon>
        <taxon>Bacillota</taxon>
        <taxon>Clostridia</taxon>
        <taxon>Thermosediminibacterales</taxon>
        <taxon>Thermosediminibacteraceae</taxon>
        <taxon>Fervidicola</taxon>
    </lineage>
</organism>
<keyword evidence="7 17" id="KW-0732">Signal</keyword>
<dbReference type="STRING" id="520764.AN618_21000"/>
<dbReference type="InParanoid" id="A0A140L350"/>
<dbReference type="SUPFAM" id="SSF56601">
    <property type="entry name" value="beta-lactamase/transpeptidase-like"/>
    <property type="match status" value="1"/>
</dbReference>
<dbReference type="Gene3D" id="3.40.710.10">
    <property type="entry name" value="DD-peptidase/beta-lactamase superfamily"/>
    <property type="match status" value="1"/>
</dbReference>
<comment type="function">
    <text evidence="1">Removes C-terminal D-alanyl residues from sugar-peptide cell wall precursors.</text>
</comment>
<dbReference type="SMART" id="SM00936">
    <property type="entry name" value="PBP5_C"/>
    <property type="match status" value="1"/>
</dbReference>
<comment type="similarity">
    <text evidence="3 15">Belongs to the peptidase S11 family.</text>
</comment>
<name>A0A140L350_9FIRM</name>
<dbReference type="Pfam" id="PF07943">
    <property type="entry name" value="PBP5_C"/>
    <property type="match status" value="1"/>
</dbReference>
<dbReference type="InterPro" id="IPR018044">
    <property type="entry name" value="Peptidase_S11"/>
</dbReference>
<gene>
    <name evidence="19" type="primary">dacF_2</name>
    <name evidence="19" type="ORF">AN618_21000</name>
</gene>
<evidence type="ECO:0000256" key="9">
    <source>
        <dbReference type="ARBA" id="ARBA00022960"/>
    </source>
</evidence>
<evidence type="ECO:0000256" key="7">
    <source>
        <dbReference type="ARBA" id="ARBA00022729"/>
    </source>
</evidence>
<keyword evidence="10" id="KW-0573">Peptidoglycan synthesis</keyword>
<dbReference type="GO" id="GO:0071555">
    <property type="term" value="P:cell wall organization"/>
    <property type="evidence" value="ECO:0007669"/>
    <property type="project" value="UniProtKB-KW"/>
</dbReference>
<evidence type="ECO:0000256" key="2">
    <source>
        <dbReference type="ARBA" id="ARBA00004752"/>
    </source>
</evidence>
<evidence type="ECO:0000256" key="1">
    <source>
        <dbReference type="ARBA" id="ARBA00003217"/>
    </source>
</evidence>
<keyword evidence="16" id="KW-1133">Transmembrane helix</keyword>
<feature type="transmembrane region" description="Helical" evidence="16">
    <location>
        <begin position="369"/>
        <end position="388"/>
    </location>
</feature>
<keyword evidence="11" id="KW-0961">Cell wall biogenesis/degradation</keyword>
<dbReference type="InterPro" id="IPR037167">
    <property type="entry name" value="Peptidase_S11_C_sf"/>
</dbReference>
<keyword evidence="9" id="KW-0133">Cell shape</keyword>
<dbReference type="UniPathway" id="UPA00219"/>
<evidence type="ECO:0000313" key="19">
    <source>
        <dbReference type="EMBL" id="KXG74975.1"/>
    </source>
</evidence>
<feature type="signal peptide" evidence="17">
    <location>
        <begin position="1"/>
        <end position="26"/>
    </location>
</feature>
<evidence type="ECO:0000259" key="18">
    <source>
        <dbReference type="SMART" id="SM00936"/>
    </source>
</evidence>
<dbReference type="InterPro" id="IPR012907">
    <property type="entry name" value="Peptidase_S11_C"/>
</dbReference>
<sequence length="413" mass="45987">MIRSVCRKLIAILLLFMLITAERADAAPSPSPPSIVGLAGVLMDVETGRVLYEKNAHQKLEPASTTKIMTAVLALERGNLSDTVTIGKEPTLVDGSRIYLEEGERLTLEQLLYGMMLNSGNDAAVAIAEHIAGSVPDFAKLMNEKAKSLGAENTNFVNPSGLPDKNHYTTAYDLALIARYALLNHPEFRKIVATKTFYIPWQGKEWNRTLINHNKLLWNFEGADGVKTGYTRSAGQTIVASATRNGWQLLAVVLKSQGRNIYADAKALLEYGFNNFEKKDLIKKGEVVEKLPVRFGTPVDLVTSADFSAVVERGSAPIEIKKNIPGDIKAPVAKGQVLGTLEFYQDGAKIGSIPLVAAADVPRKIYTRWWFWPSLLIGLIYVPFRISVGIKRYRRRRNHHYLNSYRYIQKKKK</sequence>
<dbReference type="EMBL" id="LOED01000035">
    <property type="protein sequence ID" value="KXG74975.1"/>
    <property type="molecule type" value="Genomic_DNA"/>
</dbReference>
<protein>
    <recommendedName>
        <fullName evidence="4">serine-type D-Ala-D-Ala carboxypeptidase</fullName>
        <ecNumber evidence="4">3.4.16.4</ecNumber>
    </recommendedName>
</protein>
<dbReference type="PRINTS" id="PR00725">
    <property type="entry name" value="DADACBPTASE1"/>
</dbReference>
<dbReference type="GO" id="GO:0009002">
    <property type="term" value="F:serine-type D-Ala-D-Ala carboxypeptidase activity"/>
    <property type="evidence" value="ECO:0007669"/>
    <property type="project" value="UniProtKB-EC"/>
</dbReference>
<evidence type="ECO:0000256" key="15">
    <source>
        <dbReference type="RuleBase" id="RU004016"/>
    </source>
</evidence>
<evidence type="ECO:0000313" key="20">
    <source>
        <dbReference type="Proteomes" id="UP000070427"/>
    </source>
</evidence>
<comment type="catalytic activity">
    <reaction evidence="12">
        <text>Preferential cleavage: (Ac)2-L-Lys-D-Ala-|-D-Ala. Also transpeptidation of peptidyl-alanyl moieties that are N-acyl substituents of D-alanine.</text>
        <dbReference type="EC" id="3.4.16.4"/>
    </reaction>
</comment>
<keyword evidence="5 19" id="KW-0121">Carboxypeptidase</keyword>
<keyword evidence="6" id="KW-0645">Protease</keyword>
<evidence type="ECO:0000256" key="10">
    <source>
        <dbReference type="ARBA" id="ARBA00022984"/>
    </source>
</evidence>
<dbReference type="SUPFAM" id="SSF69189">
    <property type="entry name" value="Penicillin-binding protein associated domain"/>
    <property type="match status" value="1"/>
</dbReference>
<evidence type="ECO:0000256" key="4">
    <source>
        <dbReference type="ARBA" id="ARBA00012448"/>
    </source>
</evidence>
<comment type="caution">
    <text evidence="19">The sequence shown here is derived from an EMBL/GenBank/DDBJ whole genome shotgun (WGS) entry which is preliminary data.</text>
</comment>
<dbReference type="Proteomes" id="UP000070427">
    <property type="component" value="Unassembled WGS sequence"/>
</dbReference>
<evidence type="ECO:0000256" key="12">
    <source>
        <dbReference type="ARBA" id="ARBA00034000"/>
    </source>
</evidence>
<dbReference type="PATRIC" id="fig|520764.3.peg.2245"/>
<dbReference type="InterPro" id="IPR015956">
    <property type="entry name" value="Peniciliin-bd_prot_C_sf"/>
</dbReference>
<feature type="chain" id="PRO_5007491606" description="serine-type D-Ala-D-Ala carboxypeptidase" evidence="17">
    <location>
        <begin position="27"/>
        <end position="413"/>
    </location>
</feature>
<feature type="active site" description="Proton acceptor" evidence="13">
    <location>
        <position position="67"/>
    </location>
</feature>
<feature type="active site" description="Acyl-ester intermediate" evidence="13">
    <location>
        <position position="64"/>
    </location>
</feature>
<evidence type="ECO:0000256" key="3">
    <source>
        <dbReference type="ARBA" id="ARBA00007164"/>
    </source>
</evidence>
<feature type="active site" evidence="13">
    <location>
        <position position="119"/>
    </location>
</feature>
<dbReference type="Pfam" id="PF00768">
    <property type="entry name" value="Peptidase_S11"/>
    <property type="match status" value="1"/>
</dbReference>
<dbReference type="EC" id="3.4.16.4" evidence="4"/>
<evidence type="ECO:0000256" key="5">
    <source>
        <dbReference type="ARBA" id="ARBA00022645"/>
    </source>
</evidence>
<evidence type="ECO:0000256" key="17">
    <source>
        <dbReference type="SAM" id="SignalP"/>
    </source>
</evidence>
<dbReference type="AlphaFoldDB" id="A0A140L350"/>
<dbReference type="PANTHER" id="PTHR21581">
    <property type="entry name" value="D-ALANYL-D-ALANINE CARBOXYPEPTIDASE"/>
    <property type="match status" value="1"/>
</dbReference>
<comment type="pathway">
    <text evidence="2">Cell wall biogenesis; peptidoglycan biosynthesis.</text>
</comment>
<evidence type="ECO:0000256" key="11">
    <source>
        <dbReference type="ARBA" id="ARBA00023316"/>
    </source>
</evidence>
<evidence type="ECO:0000256" key="13">
    <source>
        <dbReference type="PIRSR" id="PIRSR618044-1"/>
    </source>
</evidence>
<dbReference type="RefSeq" id="WP_066354733.1">
    <property type="nucleotide sequence ID" value="NZ_LOED01000035.1"/>
</dbReference>
<dbReference type="Gene3D" id="2.60.410.10">
    <property type="entry name" value="D-Ala-D-Ala carboxypeptidase, C-terminal domain"/>
    <property type="match status" value="1"/>
</dbReference>
<evidence type="ECO:0000256" key="6">
    <source>
        <dbReference type="ARBA" id="ARBA00022670"/>
    </source>
</evidence>
<feature type="domain" description="Peptidase S11 D-Ala-D-Ala carboxypeptidase A C-terminal" evidence="18">
    <location>
        <begin position="276"/>
        <end position="363"/>
    </location>
</feature>
<evidence type="ECO:0000256" key="16">
    <source>
        <dbReference type="SAM" id="Phobius"/>
    </source>
</evidence>
<proteinExistence type="inferred from homology"/>
<keyword evidence="16" id="KW-0472">Membrane</keyword>
<dbReference type="GO" id="GO:0009252">
    <property type="term" value="P:peptidoglycan biosynthetic process"/>
    <property type="evidence" value="ECO:0007669"/>
    <property type="project" value="UniProtKB-UniPathway"/>
</dbReference>
<dbReference type="GO" id="GO:0008360">
    <property type="term" value="P:regulation of cell shape"/>
    <property type="evidence" value="ECO:0007669"/>
    <property type="project" value="UniProtKB-KW"/>
</dbReference>
<dbReference type="GO" id="GO:0006508">
    <property type="term" value="P:proteolysis"/>
    <property type="evidence" value="ECO:0007669"/>
    <property type="project" value="UniProtKB-KW"/>
</dbReference>
<feature type="binding site" evidence="14">
    <location>
        <position position="227"/>
    </location>
    <ligand>
        <name>substrate</name>
    </ligand>
</feature>
<evidence type="ECO:0000256" key="14">
    <source>
        <dbReference type="PIRSR" id="PIRSR618044-2"/>
    </source>
</evidence>
<reference evidence="19 20" key="1">
    <citation type="submission" date="2015-12" db="EMBL/GenBank/DDBJ databases">
        <title>Draft genome sequnece of Fervidicola ferrireducens strain Y170.</title>
        <authorList>
            <person name="Patel B.K."/>
        </authorList>
    </citation>
    <scope>NUCLEOTIDE SEQUENCE [LARGE SCALE GENOMIC DNA]</scope>
    <source>
        <strain evidence="19 20">Y170</strain>
    </source>
</reference>
<dbReference type="InterPro" id="IPR012338">
    <property type="entry name" value="Beta-lactam/transpept-like"/>
</dbReference>
<keyword evidence="16" id="KW-0812">Transmembrane</keyword>
<accession>A0A140L350</accession>